<protein>
    <recommendedName>
        <fullName evidence="5">AMP-dependent synthetase/ligase domain-containing protein</fullName>
    </recommendedName>
</protein>
<reference evidence="3" key="1">
    <citation type="journal article" date="2021" name="Open Biol.">
        <title>Shared evolutionary footprints suggest mitochondrial oxidative damage underlies multiple complex I losses in fungi.</title>
        <authorList>
            <person name="Schikora-Tamarit M.A."/>
            <person name="Marcet-Houben M."/>
            <person name="Nosek J."/>
            <person name="Gabaldon T."/>
        </authorList>
    </citation>
    <scope>NUCLEOTIDE SEQUENCE</scope>
    <source>
        <strain evidence="3">CBS6075</strain>
    </source>
</reference>
<keyword evidence="2" id="KW-1133">Transmembrane helix</keyword>
<evidence type="ECO:0000256" key="1">
    <source>
        <dbReference type="SAM" id="MobiDB-lite"/>
    </source>
</evidence>
<dbReference type="GeneID" id="70234106"/>
<keyword evidence="2" id="KW-0472">Membrane</keyword>
<keyword evidence="4" id="KW-1185">Reference proteome</keyword>
<dbReference type="RefSeq" id="XP_046062799.1">
    <property type="nucleotide sequence ID" value="XM_046202977.1"/>
</dbReference>
<proteinExistence type="predicted"/>
<name>A0A9P8PAW4_9ASCO</name>
<evidence type="ECO:0000313" key="4">
    <source>
        <dbReference type="Proteomes" id="UP000769157"/>
    </source>
</evidence>
<dbReference type="OrthoDB" id="3997485at2759"/>
<dbReference type="AlphaFoldDB" id="A0A9P8PAW4"/>
<sequence length="851" mass="93426">MLKSSTAGYFIPIAIEMDLTVTSTLFPVGPLSTTVWYWYPFTIGNVPPSLFGPQRDGVEKNQVVSVSGDNLIGFAEARFKSVQSSKFDSFGPADVVVARNKGVALCSIQMEDVVEPVELMFVVLVRAGPAVVGHVSEKDHRIRPFDGKYFMLLVLICVITLFLAVPQLVSNLRDIGSVALENQSSISATKKQGESAIYRSVDVPHGLPLTSGLRLQAGYKLRDGILRDIWYYALKKNTVVRLGEVTRSIRQINSMIHLVARRLDRLGVSGRVGLDCESDDANGLLVLFACFFVSDRTVVVGHGAPDLAILFTRNPAKNQDKSLKVVDLADPDFFDHNVAESSSFDYDPLKDHTRFNNQPYSEFSNGVEYRYFQRSFVSSVASQLMSLSTQFSWTPKDRLWIVAGNRNNALVKLLCGIMTGVESVTLSRSLTIESLVESKTTILSAPDNSFKSLIDYKPSFVKSLILGRAEFLNAQGIFNSWGKAWPLSLRLVYIQDFNHTSIQLNKLKSILGSRIIKETDIPGSLGPILKSNLFEYRLTNLNQLGVASNSVELKSKNGQLYARGFILSKWLFLQTLIINPFDGVGPLLLDKYLVVVVSNDLVVQIEIVLIGGHSGPSIHSDVPIVLLSAHPIVIPESSLNSGRVTSPSSAISFMIHSYVVQSYVMVLVLESGLSTWVLILRTMEGVPKSGDWTTAASSTCGSHNFPPVRVNVGVSGLGQACGQSTEDSASLSLWPFSILTPTTSKLSSMVYFSPTCKYSGCSCDLWWVKFNCPHESRTFSFPGYRSTSLALKLANFLSEDRVTVNLGSPRSSSDSVSSSVSKHRHLASSDFWSDGKSPGYPNGHHVPLNRP</sequence>
<dbReference type="Proteomes" id="UP000769157">
    <property type="component" value="Unassembled WGS sequence"/>
</dbReference>
<organism evidence="3 4">
    <name type="scientific">Ogataea philodendri</name>
    <dbReference type="NCBI Taxonomy" id="1378263"/>
    <lineage>
        <taxon>Eukaryota</taxon>
        <taxon>Fungi</taxon>
        <taxon>Dikarya</taxon>
        <taxon>Ascomycota</taxon>
        <taxon>Saccharomycotina</taxon>
        <taxon>Pichiomycetes</taxon>
        <taxon>Pichiales</taxon>
        <taxon>Pichiaceae</taxon>
        <taxon>Ogataea</taxon>
    </lineage>
</organism>
<dbReference type="EMBL" id="JAEUBE010000158">
    <property type="protein sequence ID" value="KAH3668385.1"/>
    <property type="molecule type" value="Genomic_DNA"/>
</dbReference>
<reference evidence="3" key="2">
    <citation type="submission" date="2021-01" db="EMBL/GenBank/DDBJ databases">
        <authorList>
            <person name="Schikora-Tamarit M.A."/>
        </authorList>
    </citation>
    <scope>NUCLEOTIDE SEQUENCE</scope>
    <source>
        <strain evidence="3">CBS6075</strain>
    </source>
</reference>
<accession>A0A9P8PAW4</accession>
<evidence type="ECO:0000313" key="3">
    <source>
        <dbReference type="EMBL" id="KAH3668385.1"/>
    </source>
</evidence>
<feature type="region of interest" description="Disordered" evidence="1">
    <location>
        <begin position="829"/>
        <end position="851"/>
    </location>
</feature>
<feature type="transmembrane region" description="Helical" evidence="2">
    <location>
        <begin position="149"/>
        <end position="169"/>
    </location>
</feature>
<gene>
    <name evidence="3" type="ORF">OGAPHI_002139</name>
</gene>
<comment type="caution">
    <text evidence="3">The sequence shown here is derived from an EMBL/GenBank/DDBJ whole genome shotgun (WGS) entry which is preliminary data.</text>
</comment>
<keyword evidence="2" id="KW-0812">Transmembrane</keyword>
<evidence type="ECO:0000256" key="2">
    <source>
        <dbReference type="SAM" id="Phobius"/>
    </source>
</evidence>
<evidence type="ECO:0008006" key="5">
    <source>
        <dbReference type="Google" id="ProtNLM"/>
    </source>
</evidence>